<dbReference type="EMBL" id="WEGK01000005">
    <property type="protein sequence ID" value="MQY19971.1"/>
    <property type="molecule type" value="Genomic_DNA"/>
</dbReference>
<evidence type="ECO:0000313" key="1">
    <source>
        <dbReference type="EMBL" id="MQY19971.1"/>
    </source>
</evidence>
<evidence type="ECO:0000313" key="2">
    <source>
        <dbReference type="Proteomes" id="UP000438448"/>
    </source>
</evidence>
<sequence length="31" mass="3218">MDTLNLLNTGSALVGDVNSALTNVINLLSML</sequence>
<comment type="caution">
    <text evidence="1">The sequence shown here is derived from an EMBL/GenBank/DDBJ whole genome shotgun (WGS) entry which is preliminary data.</text>
</comment>
<name>A0A7K0D2T7_9NOCA</name>
<gene>
    <name evidence="1" type="ORF">NRB20_30660</name>
</gene>
<dbReference type="AlphaFoldDB" id="A0A7K0D2T7"/>
<keyword evidence="2" id="KW-1185">Reference proteome</keyword>
<accession>A0A7K0D2T7</accession>
<reference evidence="1 2" key="1">
    <citation type="submission" date="2019-10" db="EMBL/GenBank/DDBJ databases">
        <title>Nocardia macrotermitis sp. nov. and Nocardia aurantia sp. nov., isolated from the gut of fungus growing-termite Macrotermes natalensis.</title>
        <authorList>
            <person name="Benndorf R."/>
            <person name="Schwitalla J."/>
            <person name="Martin K."/>
            <person name="De Beer W."/>
            <person name="Kaster A.-K."/>
            <person name="Vollmers J."/>
            <person name="Poulsen M."/>
            <person name="Beemelmanns C."/>
        </authorList>
    </citation>
    <scope>NUCLEOTIDE SEQUENCE [LARGE SCALE GENOMIC DNA]</scope>
    <source>
        <strain evidence="1 2">RB20</strain>
    </source>
</reference>
<protein>
    <submittedName>
        <fullName evidence="1">Uncharacterized protein</fullName>
    </submittedName>
</protein>
<organism evidence="1 2">
    <name type="scientific">Nocardia macrotermitis</name>
    <dbReference type="NCBI Taxonomy" id="2585198"/>
    <lineage>
        <taxon>Bacteria</taxon>
        <taxon>Bacillati</taxon>
        <taxon>Actinomycetota</taxon>
        <taxon>Actinomycetes</taxon>
        <taxon>Mycobacteriales</taxon>
        <taxon>Nocardiaceae</taxon>
        <taxon>Nocardia</taxon>
    </lineage>
</organism>
<dbReference type="Proteomes" id="UP000438448">
    <property type="component" value="Unassembled WGS sequence"/>
</dbReference>
<proteinExistence type="predicted"/>